<evidence type="ECO:0000313" key="3">
    <source>
        <dbReference type="EMBL" id="CAH1974626.1"/>
    </source>
</evidence>
<reference evidence="3" key="1">
    <citation type="submission" date="2022-03" db="EMBL/GenBank/DDBJ databases">
        <authorList>
            <person name="Sayadi A."/>
        </authorList>
    </citation>
    <scope>NUCLEOTIDE SEQUENCE</scope>
</reference>
<dbReference type="InterPro" id="IPR036084">
    <property type="entry name" value="Ser_inhib-like_sf"/>
</dbReference>
<feature type="chain" id="PRO_5040419544" description="TIL domain-containing protein" evidence="1">
    <location>
        <begin position="24"/>
        <end position="77"/>
    </location>
</feature>
<proteinExistence type="predicted"/>
<keyword evidence="1" id="KW-0732">Signal</keyword>
<dbReference type="OrthoDB" id="6720924at2759"/>
<dbReference type="Gene3D" id="2.10.25.10">
    <property type="entry name" value="Laminin"/>
    <property type="match status" value="1"/>
</dbReference>
<keyword evidence="4" id="KW-1185">Reference proteome</keyword>
<organism evidence="3 4">
    <name type="scientific">Acanthoscelides obtectus</name>
    <name type="common">Bean weevil</name>
    <name type="synonym">Bruchus obtectus</name>
    <dbReference type="NCBI Taxonomy" id="200917"/>
    <lineage>
        <taxon>Eukaryota</taxon>
        <taxon>Metazoa</taxon>
        <taxon>Ecdysozoa</taxon>
        <taxon>Arthropoda</taxon>
        <taxon>Hexapoda</taxon>
        <taxon>Insecta</taxon>
        <taxon>Pterygota</taxon>
        <taxon>Neoptera</taxon>
        <taxon>Endopterygota</taxon>
        <taxon>Coleoptera</taxon>
        <taxon>Polyphaga</taxon>
        <taxon>Cucujiformia</taxon>
        <taxon>Chrysomeloidea</taxon>
        <taxon>Chrysomelidae</taxon>
        <taxon>Bruchinae</taxon>
        <taxon>Bruchini</taxon>
        <taxon>Acanthoscelides</taxon>
    </lineage>
</organism>
<dbReference type="SUPFAM" id="SSF57567">
    <property type="entry name" value="Serine protease inhibitors"/>
    <property type="match status" value="1"/>
</dbReference>
<sequence>MKSLISVIFALSIVAAMCDSALAACGPNQHVPACRPCAVTCADRDKICTTVCTPNSNCYCKNGYLKKGNRCVPISQC</sequence>
<feature type="signal peptide" evidence="1">
    <location>
        <begin position="1"/>
        <end position="23"/>
    </location>
</feature>
<protein>
    <recommendedName>
        <fullName evidence="2">TIL domain-containing protein</fullName>
    </recommendedName>
</protein>
<evidence type="ECO:0000313" key="4">
    <source>
        <dbReference type="Proteomes" id="UP001152888"/>
    </source>
</evidence>
<evidence type="ECO:0000259" key="2">
    <source>
        <dbReference type="Pfam" id="PF01826"/>
    </source>
</evidence>
<dbReference type="EMBL" id="CAKOFQ010006827">
    <property type="protein sequence ID" value="CAH1974626.1"/>
    <property type="molecule type" value="Genomic_DNA"/>
</dbReference>
<dbReference type="CDD" id="cd19941">
    <property type="entry name" value="TIL"/>
    <property type="match status" value="1"/>
</dbReference>
<feature type="domain" description="TIL" evidence="2">
    <location>
        <begin position="25"/>
        <end position="77"/>
    </location>
</feature>
<dbReference type="Pfam" id="PF01826">
    <property type="entry name" value="TIL"/>
    <property type="match status" value="1"/>
</dbReference>
<name>A0A9P0KJZ6_ACAOB</name>
<gene>
    <name evidence="3" type="ORF">ACAOBT_LOCUS11207</name>
</gene>
<accession>A0A9P0KJZ6</accession>
<dbReference type="InterPro" id="IPR002919">
    <property type="entry name" value="TIL_dom"/>
</dbReference>
<evidence type="ECO:0000256" key="1">
    <source>
        <dbReference type="SAM" id="SignalP"/>
    </source>
</evidence>
<comment type="caution">
    <text evidence="3">The sequence shown here is derived from an EMBL/GenBank/DDBJ whole genome shotgun (WGS) entry which is preliminary data.</text>
</comment>
<dbReference type="AlphaFoldDB" id="A0A9P0KJZ6"/>
<dbReference type="Proteomes" id="UP001152888">
    <property type="component" value="Unassembled WGS sequence"/>
</dbReference>